<comment type="caution">
    <text evidence="2">The sequence shown here is derived from an EMBL/GenBank/DDBJ whole genome shotgun (WGS) entry which is preliminary data.</text>
</comment>
<gene>
    <name evidence="2" type="ORF">BDK92_7202</name>
</gene>
<evidence type="ECO:0000313" key="3">
    <source>
        <dbReference type="Proteomes" id="UP000277671"/>
    </source>
</evidence>
<name>A0A495JWU0_9ACTN</name>
<feature type="transmembrane region" description="Helical" evidence="1">
    <location>
        <begin position="35"/>
        <end position="52"/>
    </location>
</feature>
<keyword evidence="1" id="KW-1133">Transmembrane helix</keyword>
<dbReference type="AlphaFoldDB" id="A0A495JWU0"/>
<keyword evidence="3" id="KW-1185">Reference proteome</keyword>
<reference evidence="2 3" key="1">
    <citation type="submission" date="2018-10" db="EMBL/GenBank/DDBJ databases">
        <title>Sequencing the genomes of 1000 actinobacteria strains.</title>
        <authorList>
            <person name="Klenk H.-P."/>
        </authorList>
    </citation>
    <scope>NUCLEOTIDE SEQUENCE [LARGE SCALE GENOMIC DNA]</scope>
    <source>
        <strain evidence="2 3">DSM 45175</strain>
    </source>
</reference>
<accession>A0A495JWU0</accession>
<evidence type="ECO:0000256" key="1">
    <source>
        <dbReference type="SAM" id="Phobius"/>
    </source>
</evidence>
<organism evidence="2 3">
    <name type="scientific">Micromonospora pisi</name>
    <dbReference type="NCBI Taxonomy" id="589240"/>
    <lineage>
        <taxon>Bacteria</taxon>
        <taxon>Bacillati</taxon>
        <taxon>Actinomycetota</taxon>
        <taxon>Actinomycetes</taxon>
        <taxon>Micromonosporales</taxon>
        <taxon>Micromonosporaceae</taxon>
        <taxon>Micromonospora</taxon>
    </lineage>
</organism>
<dbReference type="EMBL" id="RBKT01000001">
    <property type="protein sequence ID" value="RKR92724.1"/>
    <property type="molecule type" value="Genomic_DNA"/>
</dbReference>
<feature type="transmembrane region" description="Helical" evidence="1">
    <location>
        <begin position="12"/>
        <end position="29"/>
    </location>
</feature>
<sequence>MANTTRRRLAEVCFWAGVAALTIVLFGTTPRTVELITALIGVVLFLAARWFGAQQERDHRG</sequence>
<keyword evidence="1" id="KW-0812">Transmembrane</keyword>
<proteinExistence type="predicted"/>
<dbReference type="Proteomes" id="UP000277671">
    <property type="component" value="Unassembled WGS sequence"/>
</dbReference>
<keyword evidence="1" id="KW-0472">Membrane</keyword>
<dbReference type="RefSeq" id="WP_121160677.1">
    <property type="nucleotide sequence ID" value="NZ_RBKT01000001.1"/>
</dbReference>
<evidence type="ECO:0000313" key="2">
    <source>
        <dbReference type="EMBL" id="RKR92724.1"/>
    </source>
</evidence>
<protein>
    <submittedName>
        <fullName evidence="2">Uncharacterized protein</fullName>
    </submittedName>
</protein>